<dbReference type="OrthoDB" id="3365698at2759"/>
<dbReference type="AlphaFoldDB" id="A0A0C2Y5V6"/>
<reference evidence="3" key="2">
    <citation type="submission" date="2015-01" db="EMBL/GenBank/DDBJ databases">
        <title>Evolutionary Origins and Diversification of the Mycorrhizal Mutualists.</title>
        <authorList>
            <consortium name="DOE Joint Genome Institute"/>
            <consortium name="Mycorrhizal Genomics Consortium"/>
            <person name="Kohler A."/>
            <person name="Kuo A."/>
            <person name="Nagy L.G."/>
            <person name="Floudas D."/>
            <person name="Copeland A."/>
            <person name="Barry K.W."/>
            <person name="Cichocki N."/>
            <person name="Veneault-Fourrey C."/>
            <person name="LaButti K."/>
            <person name="Lindquist E.A."/>
            <person name="Lipzen A."/>
            <person name="Lundell T."/>
            <person name="Morin E."/>
            <person name="Murat C."/>
            <person name="Riley R."/>
            <person name="Ohm R."/>
            <person name="Sun H."/>
            <person name="Tunlid A."/>
            <person name="Henrissat B."/>
            <person name="Grigoriev I.V."/>
            <person name="Hibbett D.S."/>
            <person name="Martin F."/>
        </authorList>
    </citation>
    <scope>NUCLEOTIDE SEQUENCE [LARGE SCALE GENOMIC DNA]</scope>
    <source>
        <strain evidence="3">h7</strain>
    </source>
</reference>
<evidence type="ECO:0000313" key="3">
    <source>
        <dbReference type="Proteomes" id="UP000053424"/>
    </source>
</evidence>
<feature type="coiled-coil region" evidence="1">
    <location>
        <begin position="36"/>
        <end position="63"/>
    </location>
</feature>
<evidence type="ECO:0000256" key="1">
    <source>
        <dbReference type="SAM" id="Coils"/>
    </source>
</evidence>
<evidence type="ECO:0000313" key="2">
    <source>
        <dbReference type="EMBL" id="KIM36437.1"/>
    </source>
</evidence>
<feature type="non-terminal residue" evidence="2">
    <location>
        <position position="133"/>
    </location>
</feature>
<dbReference type="Gene3D" id="1.20.1280.50">
    <property type="match status" value="1"/>
</dbReference>
<organism evidence="2 3">
    <name type="scientific">Hebeloma cylindrosporum</name>
    <dbReference type="NCBI Taxonomy" id="76867"/>
    <lineage>
        <taxon>Eukaryota</taxon>
        <taxon>Fungi</taxon>
        <taxon>Dikarya</taxon>
        <taxon>Basidiomycota</taxon>
        <taxon>Agaricomycotina</taxon>
        <taxon>Agaricomycetes</taxon>
        <taxon>Agaricomycetidae</taxon>
        <taxon>Agaricales</taxon>
        <taxon>Agaricineae</taxon>
        <taxon>Hymenogastraceae</taxon>
        <taxon>Hebeloma</taxon>
    </lineage>
</organism>
<protein>
    <submittedName>
        <fullName evidence="2">Uncharacterized protein</fullName>
    </submittedName>
</protein>
<keyword evidence="1" id="KW-0175">Coiled coil</keyword>
<gene>
    <name evidence="2" type="ORF">M413DRAFT_78173</name>
</gene>
<dbReference type="Proteomes" id="UP000053424">
    <property type="component" value="Unassembled WGS sequence"/>
</dbReference>
<name>A0A0C2Y5V6_HEBCY</name>
<keyword evidence="3" id="KW-1185">Reference proteome</keyword>
<proteinExistence type="predicted"/>
<accession>A0A0C2Y5V6</accession>
<dbReference type="HOGENOM" id="CLU_018544_3_2_1"/>
<reference evidence="2 3" key="1">
    <citation type="submission" date="2014-04" db="EMBL/GenBank/DDBJ databases">
        <authorList>
            <consortium name="DOE Joint Genome Institute"/>
            <person name="Kuo A."/>
            <person name="Gay G."/>
            <person name="Dore J."/>
            <person name="Kohler A."/>
            <person name="Nagy L.G."/>
            <person name="Floudas D."/>
            <person name="Copeland A."/>
            <person name="Barry K.W."/>
            <person name="Cichocki N."/>
            <person name="Veneault-Fourrey C."/>
            <person name="LaButti K."/>
            <person name="Lindquist E.A."/>
            <person name="Lipzen A."/>
            <person name="Lundell T."/>
            <person name="Morin E."/>
            <person name="Murat C."/>
            <person name="Sun H."/>
            <person name="Tunlid A."/>
            <person name="Henrissat B."/>
            <person name="Grigoriev I.V."/>
            <person name="Hibbett D.S."/>
            <person name="Martin F."/>
            <person name="Nordberg H.P."/>
            <person name="Cantor M.N."/>
            <person name="Hua S.X."/>
        </authorList>
    </citation>
    <scope>NUCLEOTIDE SEQUENCE [LARGE SCALE GENOMIC DNA]</scope>
    <source>
        <strain evidence="3">h7</strain>
    </source>
</reference>
<dbReference type="EMBL" id="KN831805">
    <property type="protein sequence ID" value="KIM36437.1"/>
    <property type="molecule type" value="Genomic_DNA"/>
</dbReference>
<dbReference type="STRING" id="686832.A0A0C2Y5V6"/>
<sequence>MVSSHLSSQLGTNYVPTEAEVLHIKAFIIPEPSARLEAVEKELEHIEALFTDLSAQRKNLRAEINGYRALISPARRVPPDVLQEIFIHTLPTTHNALIDPDECPMSLTSICSAWRSVALSTPYLWSTIHIPMP</sequence>